<evidence type="ECO:0000313" key="2">
    <source>
        <dbReference type="EMBL" id="MBA8886135.1"/>
    </source>
</evidence>
<evidence type="ECO:0000313" key="3">
    <source>
        <dbReference type="Proteomes" id="UP000550401"/>
    </source>
</evidence>
<accession>A0A839EQW0</accession>
<feature type="region of interest" description="Disordered" evidence="1">
    <location>
        <begin position="74"/>
        <end position="116"/>
    </location>
</feature>
<dbReference type="AlphaFoldDB" id="A0A839EQW0"/>
<proteinExistence type="predicted"/>
<dbReference type="EMBL" id="JACGXL010000001">
    <property type="protein sequence ID" value="MBA8886135.1"/>
    <property type="molecule type" value="Genomic_DNA"/>
</dbReference>
<gene>
    <name evidence="2" type="ORF">FHW12_000326</name>
</gene>
<dbReference type="RefSeq" id="WP_182529243.1">
    <property type="nucleotide sequence ID" value="NZ_JACGXL010000001.1"/>
</dbReference>
<dbReference type="Proteomes" id="UP000550401">
    <property type="component" value="Unassembled WGS sequence"/>
</dbReference>
<organism evidence="2 3">
    <name type="scientific">Dokdonella fugitiva</name>
    <dbReference type="NCBI Taxonomy" id="328517"/>
    <lineage>
        <taxon>Bacteria</taxon>
        <taxon>Pseudomonadati</taxon>
        <taxon>Pseudomonadota</taxon>
        <taxon>Gammaproteobacteria</taxon>
        <taxon>Lysobacterales</taxon>
        <taxon>Rhodanobacteraceae</taxon>
        <taxon>Dokdonella</taxon>
    </lineage>
</organism>
<protein>
    <submittedName>
        <fullName evidence="2">Uncharacterized protein</fullName>
    </submittedName>
</protein>
<keyword evidence="3" id="KW-1185">Reference proteome</keyword>
<sequence>MSSDRAKLIHTIHNAGLRLDDAGVAADIAIRCQREARDRLMVAAREAQLSMRAIAKIFDVDVALVHRVLTRVRGKSTNSAPKVDSGPAGGVHAVGTKQPSAGRAGPGASRTAFGGS</sequence>
<comment type="caution">
    <text evidence="2">The sequence shown here is derived from an EMBL/GenBank/DDBJ whole genome shotgun (WGS) entry which is preliminary data.</text>
</comment>
<reference evidence="2 3" key="1">
    <citation type="submission" date="2020-07" db="EMBL/GenBank/DDBJ databases">
        <title>Genomic Encyclopedia of Type Strains, Phase IV (KMG-V): Genome sequencing to study the core and pangenomes of soil and plant-associated prokaryotes.</title>
        <authorList>
            <person name="Whitman W."/>
        </authorList>
    </citation>
    <scope>NUCLEOTIDE SEQUENCE [LARGE SCALE GENOMIC DNA]</scope>
    <source>
        <strain evidence="2 3">RH2WT43</strain>
    </source>
</reference>
<name>A0A839EQW0_9GAMM</name>
<evidence type="ECO:0000256" key="1">
    <source>
        <dbReference type="SAM" id="MobiDB-lite"/>
    </source>
</evidence>